<accession>A0A0K0D0K0</accession>
<protein>
    <submittedName>
        <fullName evidence="2">COMM domain-containing protein</fullName>
    </submittedName>
</protein>
<dbReference type="Proteomes" id="UP000035642">
    <property type="component" value="Unassembled WGS sequence"/>
</dbReference>
<dbReference type="WBParaSite" id="ACAC_0000359101-mRNA-1">
    <property type="protein sequence ID" value="ACAC_0000359101-mRNA-1"/>
    <property type="gene ID" value="ACAC_0000359101"/>
</dbReference>
<sequence>MVGVVCEKGKSKNSFVPNELCSFNLCDLWSMCNLLRVKTTTAIDIKSLIKQEYLYSDSIPSPYVSGEWKVSIDLIQGQNVLGSLQIGKLTEWLTVEVCQVLTSIVIEKLSAFVKKPAHFEAVLT</sequence>
<reference evidence="1" key="1">
    <citation type="submission" date="2012-09" db="EMBL/GenBank/DDBJ databases">
        <authorList>
            <person name="Martin A.A."/>
        </authorList>
    </citation>
    <scope>NUCLEOTIDE SEQUENCE</scope>
</reference>
<name>A0A0K0D0K0_ANGCA</name>
<keyword evidence="1" id="KW-1185">Reference proteome</keyword>
<evidence type="ECO:0000313" key="2">
    <source>
        <dbReference type="WBParaSite" id="ACAC_0000359101-mRNA-1"/>
    </source>
</evidence>
<proteinExistence type="predicted"/>
<dbReference type="AlphaFoldDB" id="A0A0K0D0K0"/>
<evidence type="ECO:0000313" key="1">
    <source>
        <dbReference type="Proteomes" id="UP000035642"/>
    </source>
</evidence>
<organism evidence="1 2">
    <name type="scientific">Angiostrongylus cantonensis</name>
    <name type="common">Rat lungworm</name>
    <dbReference type="NCBI Taxonomy" id="6313"/>
    <lineage>
        <taxon>Eukaryota</taxon>
        <taxon>Metazoa</taxon>
        <taxon>Ecdysozoa</taxon>
        <taxon>Nematoda</taxon>
        <taxon>Chromadorea</taxon>
        <taxon>Rhabditida</taxon>
        <taxon>Rhabditina</taxon>
        <taxon>Rhabditomorpha</taxon>
        <taxon>Strongyloidea</taxon>
        <taxon>Metastrongylidae</taxon>
        <taxon>Angiostrongylus</taxon>
    </lineage>
</organism>
<reference evidence="2" key="2">
    <citation type="submission" date="2017-02" db="UniProtKB">
        <authorList>
            <consortium name="WormBaseParasite"/>
        </authorList>
    </citation>
    <scope>IDENTIFICATION</scope>
</reference>